<protein>
    <submittedName>
        <fullName evidence="1">Uncharacterized protein</fullName>
    </submittedName>
</protein>
<gene>
    <name evidence="1" type="ORF">CRENPOLYSF1_430103</name>
</gene>
<name>A0A1R4HB04_9GAMM</name>
<proteinExistence type="predicted"/>
<evidence type="ECO:0000313" key="1">
    <source>
        <dbReference type="EMBL" id="SJM93438.1"/>
    </source>
</evidence>
<keyword evidence="2" id="KW-1185">Reference proteome</keyword>
<reference evidence="2" key="1">
    <citation type="submission" date="2017-02" db="EMBL/GenBank/DDBJ databases">
        <authorList>
            <person name="Daims H."/>
        </authorList>
    </citation>
    <scope>NUCLEOTIDE SEQUENCE [LARGE SCALE GENOMIC DNA]</scope>
</reference>
<organism evidence="1 2">
    <name type="scientific">Crenothrix polyspora</name>
    <dbReference type="NCBI Taxonomy" id="360316"/>
    <lineage>
        <taxon>Bacteria</taxon>
        <taxon>Pseudomonadati</taxon>
        <taxon>Pseudomonadota</taxon>
        <taxon>Gammaproteobacteria</taxon>
        <taxon>Methylococcales</taxon>
        <taxon>Crenotrichaceae</taxon>
        <taxon>Crenothrix</taxon>
    </lineage>
</organism>
<evidence type="ECO:0000313" key="2">
    <source>
        <dbReference type="Proteomes" id="UP000195667"/>
    </source>
</evidence>
<dbReference type="Proteomes" id="UP000195667">
    <property type="component" value="Unassembled WGS sequence"/>
</dbReference>
<dbReference type="EMBL" id="FUKI01000119">
    <property type="protein sequence ID" value="SJM93438.1"/>
    <property type="molecule type" value="Genomic_DNA"/>
</dbReference>
<dbReference type="AlphaFoldDB" id="A0A1R4HB04"/>
<sequence length="42" mass="4967">MHTLIKSVHSNLYGKCLHLYSYGYLGILYDNIRKTRRKILSP</sequence>
<accession>A0A1R4HB04</accession>